<dbReference type="HAMAP" id="MF_00006">
    <property type="entry name" value="Arg_succ_lyase"/>
    <property type="match status" value="1"/>
</dbReference>
<name>A0A9Q7ABS4_9BACT</name>
<dbReference type="PANTHER" id="PTHR43814:SF1">
    <property type="entry name" value="ARGININOSUCCINATE LYASE"/>
    <property type="match status" value="1"/>
</dbReference>
<keyword evidence="9" id="KW-1185">Reference proteome</keyword>
<feature type="domain" description="Argininosuccinate lyase C-terminal" evidence="7">
    <location>
        <begin position="362"/>
        <end position="428"/>
    </location>
</feature>
<dbReference type="GO" id="GO:0042450">
    <property type="term" value="P:L-arginine biosynthetic process via ornithine"/>
    <property type="evidence" value="ECO:0007669"/>
    <property type="project" value="UniProtKB-UniRule"/>
</dbReference>
<dbReference type="GO" id="GO:0005829">
    <property type="term" value="C:cytosol"/>
    <property type="evidence" value="ECO:0007669"/>
    <property type="project" value="TreeGrafter"/>
</dbReference>
<proteinExistence type="inferred from homology"/>
<reference evidence="9" key="1">
    <citation type="submission" date="2021-04" db="EMBL/GenBank/DDBJ databases">
        <title>A novel Synergistetes isolate from a pyrite-forming mixed culture.</title>
        <authorList>
            <person name="Bunk B."/>
            <person name="Sproer C."/>
            <person name="Spring S."/>
            <person name="Pester M."/>
        </authorList>
    </citation>
    <scope>NUCLEOTIDE SEQUENCE [LARGE SCALE GENOMIC DNA]</scope>
    <source>
        <strain evidence="9">J.5.4.2-T.3.5.2</strain>
    </source>
</reference>
<dbReference type="InterPro" id="IPR022761">
    <property type="entry name" value="Fumarate_lyase_N"/>
</dbReference>
<dbReference type="InterPro" id="IPR029419">
    <property type="entry name" value="Arg_succ_lyase_C"/>
</dbReference>
<comment type="catalytic activity">
    <reaction evidence="5">
        <text>2-(N(omega)-L-arginino)succinate = fumarate + L-arginine</text>
        <dbReference type="Rhea" id="RHEA:24020"/>
        <dbReference type="ChEBI" id="CHEBI:29806"/>
        <dbReference type="ChEBI" id="CHEBI:32682"/>
        <dbReference type="ChEBI" id="CHEBI:57472"/>
        <dbReference type="EC" id="4.3.2.1"/>
    </reaction>
</comment>
<dbReference type="Gene3D" id="1.20.200.10">
    <property type="entry name" value="Fumarase/aspartase (Central domain)"/>
    <property type="match status" value="1"/>
</dbReference>
<dbReference type="KEGG" id="aram:KAR29_09735"/>
<dbReference type="EMBL" id="CP072943">
    <property type="protein sequence ID" value="QTX31634.1"/>
    <property type="molecule type" value="Genomic_DNA"/>
</dbReference>
<evidence type="ECO:0000313" key="9">
    <source>
        <dbReference type="Proteomes" id="UP000671879"/>
    </source>
</evidence>
<dbReference type="InterPro" id="IPR020557">
    <property type="entry name" value="Fumarate_lyase_CS"/>
</dbReference>
<keyword evidence="4 5" id="KW-0028">Amino-acid biosynthesis</keyword>
<evidence type="ECO:0000256" key="5">
    <source>
        <dbReference type="HAMAP-Rule" id="MF_00006"/>
    </source>
</evidence>
<dbReference type="EC" id="4.3.2.1" evidence="2 5"/>
<feature type="domain" description="Fumarate lyase N-terminal" evidence="6">
    <location>
        <begin position="4"/>
        <end position="298"/>
    </location>
</feature>
<dbReference type="InterPro" id="IPR024083">
    <property type="entry name" value="Fumarase/histidase_N"/>
</dbReference>
<evidence type="ECO:0000256" key="3">
    <source>
        <dbReference type="ARBA" id="ARBA00022571"/>
    </source>
</evidence>
<accession>A0A9Q7ABS4</accession>
<dbReference type="Pfam" id="PF00206">
    <property type="entry name" value="Lyase_1"/>
    <property type="match status" value="1"/>
</dbReference>
<dbReference type="PRINTS" id="PR00145">
    <property type="entry name" value="ARGSUCLYASE"/>
</dbReference>
<keyword evidence="5 8" id="KW-0456">Lyase</keyword>
<sequence>MWKGRFAQETAAAVSAFTQSLDLDWRLASSDIEGSRGHVAMLAQVGLLGADEACRIDGALAEIDGEIASGLLKPKEELEDVHMNVEARLIEKLGPLGAKLHMGRSRNDQVATTMRLFLRGEYGRLSLELKGLLTALLDRAEADRLVVITGYTHLQQAQPVSLGHYWMAHFEAFRRDVTRLEAARAAIDESPLGAGALAGSTLPLDRAFSARELGFSRPTRNSLDSVAQRDYLLDYHHFATVFALHASRLAEDLILYASQEFGWLLLPDAYCTGSSMMPQKKNPDVLELIRGKTGQVAGHLVDLVISLKGLPSTYNRDLQEDKRGLWASIATVESVLSLLPDLLNHIAVDEERAARAFEDGLLLATDVAEHLVERGVPFREAHEKTGRLVRRCLEEKRALNSFSLEEWRSLLPEAGEDLPERLNAVDAVRLRRTFGGTAFDRVAEAIGEGRRFLSEGWPL</sequence>
<evidence type="ECO:0000256" key="1">
    <source>
        <dbReference type="ARBA" id="ARBA00004941"/>
    </source>
</evidence>
<dbReference type="PROSITE" id="PS00163">
    <property type="entry name" value="FUMARATE_LYASES"/>
    <property type="match status" value="1"/>
</dbReference>
<dbReference type="Proteomes" id="UP000671879">
    <property type="component" value="Chromosome"/>
</dbReference>
<dbReference type="RefSeq" id="WP_274372802.1">
    <property type="nucleotide sequence ID" value="NZ_CP072943.1"/>
</dbReference>
<evidence type="ECO:0000259" key="7">
    <source>
        <dbReference type="Pfam" id="PF14698"/>
    </source>
</evidence>
<dbReference type="SUPFAM" id="SSF48557">
    <property type="entry name" value="L-aspartase-like"/>
    <property type="match status" value="1"/>
</dbReference>
<dbReference type="Gene3D" id="1.10.275.10">
    <property type="entry name" value="Fumarase/aspartase (N-terminal domain)"/>
    <property type="match status" value="1"/>
</dbReference>
<dbReference type="FunFam" id="1.20.200.10:FF:000015">
    <property type="entry name" value="argininosuccinate lyase isoform X2"/>
    <property type="match status" value="1"/>
</dbReference>
<dbReference type="PRINTS" id="PR00149">
    <property type="entry name" value="FUMRATELYASE"/>
</dbReference>
<dbReference type="PANTHER" id="PTHR43814">
    <property type="entry name" value="ARGININOSUCCINATE LYASE"/>
    <property type="match status" value="1"/>
</dbReference>
<dbReference type="FunFam" id="1.10.40.30:FF:000001">
    <property type="entry name" value="Argininosuccinate lyase"/>
    <property type="match status" value="1"/>
</dbReference>
<comment type="pathway">
    <text evidence="1 5">Amino-acid biosynthesis; L-arginine biosynthesis; L-arginine from L-ornithine and carbamoyl phosphate: step 3/3.</text>
</comment>
<dbReference type="InterPro" id="IPR008948">
    <property type="entry name" value="L-Aspartase-like"/>
</dbReference>
<protein>
    <recommendedName>
        <fullName evidence="2 5">Argininosuccinate lyase</fullName>
        <shortName evidence="5">ASAL</shortName>
        <ecNumber evidence="2 5">4.3.2.1</ecNumber>
    </recommendedName>
    <alternativeName>
        <fullName evidence="5">Arginosuccinase</fullName>
    </alternativeName>
</protein>
<dbReference type="Gene3D" id="1.10.40.30">
    <property type="entry name" value="Fumarase/aspartase (C-terminal domain)"/>
    <property type="match status" value="1"/>
</dbReference>
<comment type="subcellular location">
    <subcellularLocation>
        <location evidence="5">Cytoplasm</location>
    </subcellularLocation>
</comment>
<evidence type="ECO:0000313" key="8">
    <source>
        <dbReference type="EMBL" id="QTX31634.1"/>
    </source>
</evidence>
<organism evidence="8 9">
    <name type="scientific">Aminithiophilus ramosus</name>
    <dbReference type="NCBI Taxonomy" id="3029084"/>
    <lineage>
        <taxon>Bacteria</taxon>
        <taxon>Thermotogati</taxon>
        <taxon>Synergistota</taxon>
        <taxon>Synergistia</taxon>
        <taxon>Synergistales</taxon>
        <taxon>Aminithiophilaceae</taxon>
        <taxon>Aminithiophilus</taxon>
    </lineage>
</organism>
<keyword evidence="5" id="KW-0963">Cytoplasm</keyword>
<comment type="similarity">
    <text evidence="5">Belongs to the lyase 1 family. Argininosuccinate lyase subfamily.</text>
</comment>
<evidence type="ECO:0000259" key="6">
    <source>
        <dbReference type="Pfam" id="PF00206"/>
    </source>
</evidence>
<dbReference type="CDD" id="cd01359">
    <property type="entry name" value="Argininosuccinate_lyase"/>
    <property type="match status" value="1"/>
</dbReference>
<dbReference type="AlphaFoldDB" id="A0A9Q7ABS4"/>
<dbReference type="InterPro" id="IPR000362">
    <property type="entry name" value="Fumarate_lyase_fam"/>
</dbReference>
<evidence type="ECO:0000256" key="2">
    <source>
        <dbReference type="ARBA" id="ARBA00012338"/>
    </source>
</evidence>
<gene>
    <name evidence="5 8" type="primary">argH</name>
    <name evidence="8" type="ORF">KAR29_09735</name>
</gene>
<keyword evidence="3 5" id="KW-0055">Arginine biosynthesis</keyword>
<dbReference type="GO" id="GO:0004056">
    <property type="term" value="F:argininosuccinate lyase activity"/>
    <property type="evidence" value="ECO:0007669"/>
    <property type="project" value="UniProtKB-UniRule"/>
</dbReference>
<evidence type="ECO:0000256" key="4">
    <source>
        <dbReference type="ARBA" id="ARBA00022605"/>
    </source>
</evidence>
<dbReference type="Pfam" id="PF14698">
    <property type="entry name" value="ASL_C2"/>
    <property type="match status" value="1"/>
</dbReference>
<dbReference type="InterPro" id="IPR009049">
    <property type="entry name" value="Argininosuccinate_lyase"/>
</dbReference>
<dbReference type="NCBIfam" id="TIGR00838">
    <property type="entry name" value="argH"/>
    <property type="match status" value="1"/>
</dbReference>